<evidence type="ECO:0000256" key="3">
    <source>
        <dbReference type="ARBA" id="ARBA00022692"/>
    </source>
</evidence>
<feature type="transmembrane region" description="Helical" evidence="6">
    <location>
        <begin position="112"/>
        <end position="130"/>
    </location>
</feature>
<keyword evidence="5 6" id="KW-0472">Membrane</keyword>
<dbReference type="EMBL" id="PHEX01000032">
    <property type="protein sequence ID" value="PKQ28099.1"/>
    <property type="molecule type" value="Genomic_DNA"/>
</dbReference>
<evidence type="ECO:0000259" key="7">
    <source>
        <dbReference type="Pfam" id="PF00482"/>
    </source>
</evidence>
<dbReference type="PANTHER" id="PTHR35007">
    <property type="entry name" value="INTEGRAL MEMBRANE PROTEIN-RELATED"/>
    <property type="match status" value="1"/>
</dbReference>
<evidence type="ECO:0000256" key="5">
    <source>
        <dbReference type="ARBA" id="ARBA00023136"/>
    </source>
</evidence>
<evidence type="ECO:0000256" key="1">
    <source>
        <dbReference type="ARBA" id="ARBA00004651"/>
    </source>
</evidence>
<evidence type="ECO:0000256" key="2">
    <source>
        <dbReference type="ARBA" id="ARBA00022475"/>
    </source>
</evidence>
<gene>
    <name evidence="8" type="ORF">CVT63_04505</name>
</gene>
<proteinExistence type="predicted"/>
<feature type="transmembrane region" description="Helical" evidence="6">
    <location>
        <begin position="262"/>
        <end position="284"/>
    </location>
</feature>
<dbReference type="Proteomes" id="UP000233654">
    <property type="component" value="Unassembled WGS sequence"/>
</dbReference>
<dbReference type="AlphaFoldDB" id="A0A2N3G5V3"/>
<sequence>MLWVCVVAALSIIFISSGSKDRERTGVSRLLALDDETRKTEEQGGHIRSRDRSFASIIELPYRLTPATLRARFFAPLEALCDTPGLTVPRLAGACFYTSAGMPLCFLLLTKFSTFGLAGAPVCVAFGLLIPRVIASRARNHYLEASRQALPDTADTLYAYILGGKNLDQAFRGAAQYAPEPLSPLLLRAVREIDLGASREEAFDKLAARCPVHELSSLLRSLLEAEKRGYSMSVSLAVFSREIRLRRRDQLRQKCAKAPLKMLAPLVFLILPASVLLTVGPIFLATLHRIF</sequence>
<accession>A0A2N3G5V3</accession>
<name>A0A2N3G5V3_9ACTN</name>
<comment type="caution">
    <text evidence="8">The sequence shown here is derived from an EMBL/GenBank/DDBJ whole genome shotgun (WGS) entry which is preliminary data.</text>
</comment>
<keyword evidence="4 6" id="KW-1133">Transmembrane helix</keyword>
<dbReference type="InterPro" id="IPR018076">
    <property type="entry name" value="T2SS_GspF_dom"/>
</dbReference>
<evidence type="ECO:0000313" key="9">
    <source>
        <dbReference type="Proteomes" id="UP000233654"/>
    </source>
</evidence>
<dbReference type="Pfam" id="PF00482">
    <property type="entry name" value="T2SSF"/>
    <property type="match status" value="1"/>
</dbReference>
<organism evidence="8 9">
    <name type="scientific">Candidatus Anoxymicrobium japonicum</name>
    <dbReference type="NCBI Taxonomy" id="2013648"/>
    <lineage>
        <taxon>Bacteria</taxon>
        <taxon>Bacillati</taxon>
        <taxon>Actinomycetota</taxon>
        <taxon>Candidatus Geothermincolia</taxon>
        <taxon>Candidatus Geothermincolales</taxon>
        <taxon>Candidatus Anoxymicrobiaceae</taxon>
        <taxon>Candidatus Anoxymicrobium</taxon>
    </lineage>
</organism>
<reference evidence="8 9" key="1">
    <citation type="journal article" date="2017" name="ISME J.">
        <title>Potential for microbial H2 and metal transformations associated with novel bacteria and archaea in deep terrestrial subsurface sediments.</title>
        <authorList>
            <person name="Hernsdorf A.W."/>
            <person name="Amano Y."/>
            <person name="Miyakawa K."/>
            <person name="Ise K."/>
            <person name="Suzuki Y."/>
            <person name="Anantharaman K."/>
            <person name="Probst A."/>
            <person name="Burstein D."/>
            <person name="Thomas B.C."/>
            <person name="Banfield J.F."/>
        </authorList>
    </citation>
    <scope>NUCLEOTIDE SEQUENCE [LARGE SCALE GENOMIC DNA]</scope>
    <source>
        <strain evidence="8">HGW-Actinobacteria-3</strain>
    </source>
</reference>
<feature type="domain" description="Type II secretion system protein GspF" evidence="7">
    <location>
        <begin position="155"/>
        <end position="277"/>
    </location>
</feature>
<evidence type="ECO:0000256" key="4">
    <source>
        <dbReference type="ARBA" id="ARBA00022989"/>
    </source>
</evidence>
<comment type="subcellular location">
    <subcellularLocation>
        <location evidence="1">Cell membrane</location>
        <topology evidence="1">Multi-pass membrane protein</topology>
    </subcellularLocation>
</comment>
<keyword evidence="3 6" id="KW-0812">Transmembrane</keyword>
<dbReference type="GO" id="GO:0005886">
    <property type="term" value="C:plasma membrane"/>
    <property type="evidence" value="ECO:0007669"/>
    <property type="project" value="UniProtKB-SubCell"/>
</dbReference>
<protein>
    <recommendedName>
        <fullName evidence="7">Type II secretion system protein GspF domain-containing protein</fullName>
    </recommendedName>
</protein>
<dbReference type="PANTHER" id="PTHR35007:SF2">
    <property type="entry name" value="PILUS ASSEMBLE PROTEIN"/>
    <property type="match status" value="1"/>
</dbReference>
<evidence type="ECO:0000256" key="6">
    <source>
        <dbReference type="SAM" id="Phobius"/>
    </source>
</evidence>
<keyword evidence="2" id="KW-1003">Cell membrane</keyword>
<evidence type="ECO:0000313" key="8">
    <source>
        <dbReference type="EMBL" id="PKQ28099.1"/>
    </source>
</evidence>